<dbReference type="GO" id="GO:0003700">
    <property type="term" value="F:DNA-binding transcription factor activity"/>
    <property type="evidence" value="ECO:0007669"/>
    <property type="project" value="InterPro"/>
</dbReference>
<dbReference type="CDD" id="cd01105">
    <property type="entry name" value="HTH_GlnR-like"/>
    <property type="match status" value="1"/>
</dbReference>
<evidence type="ECO:0000256" key="4">
    <source>
        <dbReference type="ARBA" id="ARBA00023163"/>
    </source>
</evidence>
<dbReference type="Pfam" id="PF13411">
    <property type="entry name" value="MerR_1"/>
    <property type="match status" value="1"/>
</dbReference>
<dbReference type="STRING" id="519472.BHY08_09375"/>
<dbReference type="EMBL" id="CP017267">
    <property type="protein sequence ID" value="APB31999.1"/>
    <property type="molecule type" value="Genomic_DNA"/>
</dbReference>
<dbReference type="Gene3D" id="1.10.1660.10">
    <property type="match status" value="1"/>
</dbReference>
<organism evidence="6 7">
    <name type="scientific">Vagococcus teuberi</name>
    <dbReference type="NCBI Taxonomy" id="519472"/>
    <lineage>
        <taxon>Bacteria</taxon>
        <taxon>Bacillati</taxon>
        <taxon>Bacillota</taxon>
        <taxon>Bacilli</taxon>
        <taxon>Lactobacillales</taxon>
        <taxon>Enterococcaceae</taxon>
        <taxon>Vagococcus</taxon>
    </lineage>
</organism>
<dbReference type="PANTHER" id="PTHR30204">
    <property type="entry name" value="REDOX-CYCLING DRUG-SENSING TRANSCRIPTIONAL ACTIVATOR SOXR"/>
    <property type="match status" value="1"/>
</dbReference>
<gene>
    <name evidence="6" type="ORF">BHY08_09375</name>
</gene>
<dbReference type="SMART" id="SM00422">
    <property type="entry name" value="HTH_MERR"/>
    <property type="match status" value="1"/>
</dbReference>
<dbReference type="RefSeq" id="WP_071457607.1">
    <property type="nucleotide sequence ID" value="NZ_CP017267.1"/>
</dbReference>
<dbReference type="SUPFAM" id="SSF46955">
    <property type="entry name" value="Putative DNA-binding domain"/>
    <property type="match status" value="1"/>
</dbReference>
<dbReference type="OrthoDB" id="9806513at2"/>
<accession>A0A1J0A7X1</accession>
<evidence type="ECO:0000256" key="1">
    <source>
        <dbReference type="ARBA" id="ARBA00022491"/>
    </source>
</evidence>
<dbReference type="GO" id="GO:0003677">
    <property type="term" value="F:DNA binding"/>
    <property type="evidence" value="ECO:0007669"/>
    <property type="project" value="UniProtKB-KW"/>
</dbReference>
<dbReference type="PANTHER" id="PTHR30204:SF69">
    <property type="entry name" value="MERR-FAMILY TRANSCRIPTIONAL REGULATOR"/>
    <property type="match status" value="1"/>
</dbReference>
<dbReference type="KEGG" id="vte:BHY08_09375"/>
<evidence type="ECO:0000256" key="2">
    <source>
        <dbReference type="ARBA" id="ARBA00023015"/>
    </source>
</evidence>
<reference evidence="6 7" key="1">
    <citation type="submission" date="2016-09" db="EMBL/GenBank/DDBJ databases">
        <title>Vagococcus teuberi sp. nov., isolated from the Malian artisanal sour milk fene.</title>
        <authorList>
            <person name="Wullschleger S."/>
            <person name="Seifert C."/>
            <person name="Baumgartner S."/>
            <person name="Lacroix C."/>
            <person name="Bonfoh B."/>
            <person name="Stevens M.J."/>
            <person name="Meile L."/>
        </authorList>
    </citation>
    <scope>NUCLEOTIDE SEQUENCE [LARGE SCALE GENOMIC DNA]</scope>
    <source>
        <strain evidence="6 7">DSM 21459</strain>
    </source>
</reference>
<dbReference type="InterPro" id="IPR009061">
    <property type="entry name" value="DNA-bd_dom_put_sf"/>
</dbReference>
<keyword evidence="3" id="KW-0238">DNA-binding</keyword>
<dbReference type="AlphaFoldDB" id="A0A1J0A7X1"/>
<keyword evidence="4" id="KW-0804">Transcription</keyword>
<sequence>MVSKIKEWIEHEDIRMGISELTKKTGATTRQLRYWEKKGYIKSIQPDPNSPRAYKLSDIIKVELIKEYLDSGYTLSMAYEKAIKKLSKMQRFREVFSNYIKDVEILDDQYEVFTIGPFDETNEKITITHDSKNNLLRYSIKQIEGS</sequence>
<feature type="domain" description="HTH merR-type" evidence="5">
    <location>
        <begin position="16"/>
        <end position="90"/>
    </location>
</feature>
<proteinExistence type="predicted"/>
<keyword evidence="1" id="KW-0678">Repressor</keyword>
<evidence type="ECO:0000259" key="5">
    <source>
        <dbReference type="SMART" id="SM00422"/>
    </source>
</evidence>
<evidence type="ECO:0000313" key="7">
    <source>
        <dbReference type="Proteomes" id="UP000191200"/>
    </source>
</evidence>
<dbReference type="InterPro" id="IPR000551">
    <property type="entry name" value="MerR-type_HTH_dom"/>
</dbReference>
<evidence type="ECO:0000313" key="6">
    <source>
        <dbReference type="EMBL" id="APB31999.1"/>
    </source>
</evidence>
<protein>
    <recommendedName>
        <fullName evidence="5">HTH merR-type domain-containing protein</fullName>
    </recommendedName>
</protein>
<keyword evidence="7" id="KW-1185">Reference proteome</keyword>
<dbReference type="InterPro" id="IPR047057">
    <property type="entry name" value="MerR_fam"/>
</dbReference>
<name>A0A1J0A7X1_9ENTE</name>
<dbReference type="Proteomes" id="UP000191200">
    <property type="component" value="Chromosome"/>
</dbReference>
<evidence type="ECO:0000256" key="3">
    <source>
        <dbReference type="ARBA" id="ARBA00023125"/>
    </source>
</evidence>
<keyword evidence="2" id="KW-0805">Transcription regulation</keyword>